<dbReference type="SUPFAM" id="SSF69118">
    <property type="entry name" value="AhpD-like"/>
    <property type="match status" value="1"/>
</dbReference>
<dbReference type="PANTHER" id="PTHR33570">
    <property type="entry name" value="4-CARBOXYMUCONOLACTONE DECARBOXYLASE FAMILY PROTEIN"/>
    <property type="match status" value="1"/>
</dbReference>
<evidence type="ECO:0000259" key="1">
    <source>
        <dbReference type="Pfam" id="PF02627"/>
    </source>
</evidence>
<reference evidence="2 3" key="1">
    <citation type="journal article" date="2017" name="Int. J. Syst. Evol. Microbiol.">
        <title>Rouxiella badensis sp. nov. and Rouxiella silvae sp. nov. isolated from peat bog soil in Germany and emendation of the genus description.</title>
        <authorList>
            <person name="Le Fleche-Mateos A."/>
            <person name="Kugler J.H."/>
            <person name="Hansen S.H."/>
            <person name="Syldatk C."/>
            <person name="Hausmann R."/>
            <person name="Lomprez F."/>
            <person name="Vandenbogaert M."/>
            <person name="Manuguerra J.C."/>
            <person name="Grimont P.A."/>
        </authorList>
    </citation>
    <scope>NUCLEOTIDE SEQUENCE [LARGE SCALE GENOMIC DNA]</scope>
    <source>
        <strain evidence="2 3">213</strain>
    </source>
</reference>
<sequence length="236" mass="25811">MDNTVANNDSAVTPLTLPSLVMYTENTLLNDLWNRTALSPRDRSIITLATIVSRHQVEEQLNTLNQALDNGVKPDEIAEIITHLAFYSGWGNATSAARAAQQVFNARSINISELPGSNIVPLPINQQAEDQRAQHVSSHFADVSPGVVQFTTDAVFNDLWLRPDLAPRDRSLVTVSALVSNGQVAQVTFHLNKAMDNGLTQSQAGEALTQLAFYAGWPNVFSALPIFKQVFESRNA</sequence>
<feature type="domain" description="Carboxymuconolactone decarboxylase-like" evidence="1">
    <location>
        <begin position="145"/>
        <end position="228"/>
    </location>
</feature>
<organism evidence="2 3">
    <name type="scientific">Rouxiella silvae</name>
    <dbReference type="NCBI Taxonomy" id="1646373"/>
    <lineage>
        <taxon>Bacteria</taxon>
        <taxon>Pseudomonadati</taxon>
        <taxon>Pseudomonadota</taxon>
        <taxon>Gammaproteobacteria</taxon>
        <taxon>Enterobacterales</taxon>
        <taxon>Yersiniaceae</taxon>
        <taxon>Rouxiella</taxon>
    </lineage>
</organism>
<proteinExistence type="predicted"/>
<protein>
    <submittedName>
        <fullName evidence="2">4-carboxymuconolactone decarboxylase</fullName>
    </submittedName>
</protein>
<dbReference type="EMBL" id="MRWD01000031">
    <property type="protein sequence ID" value="ORJ20698.1"/>
    <property type="molecule type" value="Genomic_DNA"/>
</dbReference>
<evidence type="ECO:0000313" key="2">
    <source>
        <dbReference type="EMBL" id="ORJ20698.1"/>
    </source>
</evidence>
<comment type="caution">
    <text evidence="2">The sequence shown here is derived from an EMBL/GenBank/DDBJ whole genome shotgun (WGS) entry which is preliminary data.</text>
</comment>
<keyword evidence="3" id="KW-1185">Reference proteome</keyword>
<dbReference type="Proteomes" id="UP000192722">
    <property type="component" value="Unassembled WGS sequence"/>
</dbReference>
<evidence type="ECO:0000313" key="3">
    <source>
        <dbReference type="Proteomes" id="UP000192722"/>
    </source>
</evidence>
<dbReference type="Pfam" id="PF02627">
    <property type="entry name" value="CMD"/>
    <property type="match status" value="2"/>
</dbReference>
<name>A0ABX3U050_9GAMM</name>
<dbReference type="InterPro" id="IPR052512">
    <property type="entry name" value="4CMD/NDH-1_regulator"/>
</dbReference>
<dbReference type="InterPro" id="IPR003779">
    <property type="entry name" value="CMD-like"/>
</dbReference>
<dbReference type="Gene3D" id="1.20.1290.10">
    <property type="entry name" value="AhpD-like"/>
    <property type="match status" value="1"/>
</dbReference>
<dbReference type="RefSeq" id="WP_055771671.1">
    <property type="nucleotide sequence ID" value="NZ_CBCSCF010000003.1"/>
</dbReference>
<feature type="domain" description="Carboxymuconolactone decarboxylase-like" evidence="1">
    <location>
        <begin position="24"/>
        <end position="101"/>
    </location>
</feature>
<accession>A0ABX3U050</accession>
<gene>
    <name evidence="2" type="ORF">BS639_13790</name>
</gene>
<dbReference type="InterPro" id="IPR029032">
    <property type="entry name" value="AhpD-like"/>
</dbReference>
<dbReference type="PANTHER" id="PTHR33570:SF9">
    <property type="entry name" value="BLL4600 PROTEIN"/>
    <property type="match status" value="1"/>
</dbReference>